<protein>
    <submittedName>
        <fullName evidence="1">Uncharacterized protein</fullName>
    </submittedName>
</protein>
<reference evidence="1" key="1">
    <citation type="submission" date="2013-05" db="EMBL/GenBank/DDBJ databases">
        <title>Genome assembly of Cystobacter fuscus DSM 2262.</title>
        <authorList>
            <person name="Sharma G."/>
            <person name="Khatri I."/>
            <person name="Kaur C."/>
            <person name="Mayilraj S."/>
            <person name="Subramanian S."/>
        </authorList>
    </citation>
    <scope>NUCLEOTIDE SEQUENCE [LARGE SCALE GENOMIC DNA]</scope>
    <source>
        <strain evidence="1">DSM 2262</strain>
    </source>
</reference>
<comment type="caution">
    <text evidence="1">The sequence shown here is derived from an EMBL/GenBank/DDBJ whole genome shotgun (WGS) entry which is preliminary data.</text>
</comment>
<dbReference type="Proteomes" id="UP000011682">
    <property type="component" value="Unassembled WGS sequence"/>
</dbReference>
<name>S9QRA7_CYSF2</name>
<evidence type="ECO:0000313" key="1">
    <source>
        <dbReference type="EMBL" id="EPX59123.1"/>
    </source>
</evidence>
<dbReference type="AlphaFoldDB" id="S9QRA7"/>
<evidence type="ECO:0000313" key="2">
    <source>
        <dbReference type="Proteomes" id="UP000011682"/>
    </source>
</evidence>
<accession>S9QRA7</accession>
<proteinExistence type="predicted"/>
<dbReference type="EMBL" id="ANAH02000019">
    <property type="protein sequence ID" value="EPX59123.1"/>
    <property type="molecule type" value="Genomic_DNA"/>
</dbReference>
<sequence>MGAPAARGARERRTAVAECGSAVFPDGAPARLEGILPGR</sequence>
<gene>
    <name evidence="1" type="ORF">D187_003225</name>
</gene>
<organism evidence="1 2">
    <name type="scientific">Cystobacter fuscus (strain ATCC 25194 / DSM 2262 / NBRC 100088 / M29)</name>
    <dbReference type="NCBI Taxonomy" id="1242864"/>
    <lineage>
        <taxon>Bacteria</taxon>
        <taxon>Pseudomonadati</taxon>
        <taxon>Myxococcota</taxon>
        <taxon>Myxococcia</taxon>
        <taxon>Myxococcales</taxon>
        <taxon>Cystobacterineae</taxon>
        <taxon>Archangiaceae</taxon>
        <taxon>Cystobacter</taxon>
    </lineage>
</organism>
<keyword evidence="2" id="KW-1185">Reference proteome</keyword>